<comment type="similarity">
    <text evidence="2">Belongs to the auxin efflux carrier (TC 2.A.69) family.</text>
</comment>
<feature type="transmembrane region" description="Helical" evidence="8">
    <location>
        <begin position="59"/>
        <end position="84"/>
    </location>
</feature>
<feature type="transmembrane region" description="Helical" evidence="8">
    <location>
        <begin position="186"/>
        <end position="203"/>
    </location>
</feature>
<dbReference type="AlphaFoldDB" id="A0AAW9QPV2"/>
<protein>
    <submittedName>
        <fullName evidence="9">AEC family transporter</fullName>
    </submittedName>
</protein>
<feature type="transmembrane region" description="Helical" evidence="8">
    <location>
        <begin position="215"/>
        <end position="233"/>
    </location>
</feature>
<dbReference type="GO" id="GO:0055085">
    <property type="term" value="P:transmembrane transport"/>
    <property type="evidence" value="ECO:0007669"/>
    <property type="project" value="InterPro"/>
</dbReference>
<dbReference type="Pfam" id="PF03547">
    <property type="entry name" value="Mem_trans"/>
    <property type="match status" value="2"/>
</dbReference>
<evidence type="ECO:0000256" key="7">
    <source>
        <dbReference type="ARBA" id="ARBA00023136"/>
    </source>
</evidence>
<dbReference type="RefSeq" id="WP_332863712.1">
    <property type="nucleotide sequence ID" value="NZ_JBAFSM010000005.1"/>
</dbReference>
<name>A0AAW9QPV2_9CHRO</name>
<evidence type="ECO:0000313" key="9">
    <source>
        <dbReference type="EMBL" id="MEG3436257.1"/>
    </source>
</evidence>
<dbReference type="GO" id="GO:0005886">
    <property type="term" value="C:plasma membrane"/>
    <property type="evidence" value="ECO:0007669"/>
    <property type="project" value="UniProtKB-SubCell"/>
</dbReference>
<comment type="caution">
    <text evidence="9">The sequence shown here is derived from an EMBL/GenBank/DDBJ whole genome shotgun (WGS) entry which is preliminary data.</text>
</comment>
<evidence type="ECO:0000256" key="6">
    <source>
        <dbReference type="ARBA" id="ARBA00022989"/>
    </source>
</evidence>
<sequence>MLAIFSAIVPVGFIVLVGVVAGRLLQLEVNSLSQVSVYLLAPALVIDGFYRSTLTAKNITLIIAGFGIISLFMAIIVTIAAYFFRIPAEKRKSLMAASVLPNNGNMGLSIASFAFGATGLERAMIYMIGSSILLFGVAPAYLRGKSFLSGIRLIFKLPLLWSIVIGVSFQVFSIELPLQLDKAIESLGQAAIPLALIILGVQLSATKFGIGSIEILGAFLRLVIAPIIAYFVGARLGLSGLDLKILILQSAMPTAVNTVVLVTEFGGDASLMARLVVVTTLASFLSVPVFLWVLR</sequence>
<feature type="transmembrane region" description="Helical" evidence="8">
    <location>
        <begin position="123"/>
        <end position="142"/>
    </location>
</feature>
<dbReference type="EMBL" id="JBAFSM010000005">
    <property type="protein sequence ID" value="MEG3436257.1"/>
    <property type="molecule type" value="Genomic_DNA"/>
</dbReference>
<reference evidence="9 10" key="1">
    <citation type="submission" date="2024-01" db="EMBL/GenBank/DDBJ databases">
        <title>Genomic insights into the taxonomy and metabolism of the cyanobacterium Pannus brasiliensis CCIBt3594.</title>
        <authorList>
            <person name="Machado M."/>
            <person name="Botero N.B."/>
            <person name="Andreote A.P.D."/>
            <person name="Feitosa A.M.T."/>
            <person name="Popin R."/>
            <person name="Sivonen K."/>
            <person name="Fiore M.F."/>
        </authorList>
    </citation>
    <scope>NUCLEOTIDE SEQUENCE [LARGE SCALE GENOMIC DNA]</scope>
    <source>
        <strain evidence="9 10">CCIBt3594</strain>
    </source>
</reference>
<gene>
    <name evidence="9" type="ORF">V0288_03925</name>
</gene>
<evidence type="ECO:0000256" key="1">
    <source>
        <dbReference type="ARBA" id="ARBA00004651"/>
    </source>
</evidence>
<keyword evidence="4" id="KW-1003">Cell membrane</keyword>
<keyword evidence="3" id="KW-0813">Transport</keyword>
<evidence type="ECO:0000256" key="4">
    <source>
        <dbReference type="ARBA" id="ARBA00022475"/>
    </source>
</evidence>
<organism evidence="9 10">
    <name type="scientific">Pannus brasiliensis CCIBt3594</name>
    <dbReference type="NCBI Taxonomy" id="1427578"/>
    <lineage>
        <taxon>Bacteria</taxon>
        <taxon>Bacillati</taxon>
        <taxon>Cyanobacteriota</taxon>
        <taxon>Cyanophyceae</taxon>
        <taxon>Oscillatoriophycideae</taxon>
        <taxon>Chroococcales</taxon>
        <taxon>Microcystaceae</taxon>
        <taxon>Pannus</taxon>
    </lineage>
</organism>
<dbReference type="InterPro" id="IPR004776">
    <property type="entry name" value="Mem_transp_PIN-like"/>
</dbReference>
<evidence type="ECO:0000256" key="5">
    <source>
        <dbReference type="ARBA" id="ARBA00022692"/>
    </source>
</evidence>
<evidence type="ECO:0000256" key="2">
    <source>
        <dbReference type="ARBA" id="ARBA00010145"/>
    </source>
</evidence>
<keyword evidence="5 8" id="KW-0812">Transmembrane</keyword>
<proteinExistence type="inferred from homology"/>
<dbReference type="PANTHER" id="PTHR36838">
    <property type="entry name" value="AUXIN EFFLUX CARRIER FAMILY PROTEIN"/>
    <property type="match status" value="1"/>
</dbReference>
<comment type="subcellular location">
    <subcellularLocation>
        <location evidence="1">Cell membrane</location>
        <topology evidence="1">Multi-pass membrane protein</topology>
    </subcellularLocation>
</comment>
<keyword evidence="6 8" id="KW-1133">Transmembrane helix</keyword>
<dbReference type="InterPro" id="IPR038770">
    <property type="entry name" value="Na+/solute_symporter_sf"/>
</dbReference>
<feature type="transmembrane region" description="Helical" evidence="8">
    <location>
        <begin position="275"/>
        <end position="294"/>
    </location>
</feature>
<accession>A0AAW9QPV2</accession>
<evidence type="ECO:0000256" key="8">
    <source>
        <dbReference type="SAM" id="Phobius"/>
    </source>
</evidence>
<dbReference type="Gene3D" id="1.20.1530.20">
    <property type="match status" value="1"/>
</dbReference>
<dbReference type="Proteomes" id="UP001328733">
    <property type="component" value="Unassembled WGS sequence"/>
</dbReference>
<evidence type="ECO:0000256" key="3">
    <source>
        <dbReference type="ARBA" id="ARBA00022448"/>
    </source>
</evidence>
<keyword evidence="7 8" id="KW-0472">Membrane</keyword>
<dbReference type="PANTHER" id="PTHR36838:SF1">
    <property type="entry name" value="SLR1864 PROTEIN"/>
    <property type="match status" value="1"/>
</dbReference>
<feature type="transmembrane region" description="Helical" evidence="8">
    <location>
        <begin position="154"/>
        <end position="174"/>
    </location>
</feature>
<feature type="transmembrane region" description="Helical" evidence="8">
    <location>
        <begin position="6"/>
        <end position="25"/>
    </location>
</feature>
<feature type="transmembrane region" description="Helical" evidence="8">
    <location>
        <begin position="96"/>
        <end position="117"/>
    </location>
</feature>
<keyword evidence="10" id="KW-1185">Reference proteome</keyword>
<evidence type="ECO:0000313" key="10">
    <source>
        <dbReference type="Proteomes" id="UP001328733"/>
    </source>
</evidence>